<keyword evidence="2" id="KW-1185">Reference proteome</keyword>
<evidence type="ECO:0000313" key="1">
    <source>
        <dbReference type="EMBL" id="CDF79300.1"/>
    </source>
</evidence>
<protein>
    <submittedName>
        <fullName evidence="1">Uncharacterized protein</fullName>
    </submittedName>
</protein>
<dbReference type="STRING" id="1347342.BN863_15880"/>
<accession>T2KKN6</accession>
<dbReference type="HOGENOM" id="CLU_170973_0_0_10"/>
<dbReference type="Proteomes" id="UP000016160">
    <property type="component" value="Chromosome"/>
</dbReference>
<proteinExistence type="predicted"/>
<reference evidence="1 2" key="1">
    <citation type="journal article" date="2013" name="Appl. Environ. Microbiol.">
        <title>The genome of the alga-associated marine flavobacterium Formosa agariphila KMM 3901T reveals a broad potential for degradation of algal polysaccharides.</title>
        <authorList>
            <person name="Mann A.J."/>
            <person name="Hahnke R.L."/>
            <person name="Huang S."/>
            <person name="Werner J."/>
            <person name="Xing P."/>
            <person name="Barbeyron T."/>
            <person name="Huettel B."/>
            <person name="Stueber K."/>
            <person name="Reinhardt R."/>
            <person name="Harder J."/>
            <person name="Gloeckner F.O."/>
            <person name="Amann R.I."/>
            <person name="Teeling H."/>
        </authorList>
    </citation>
    <scope>NUCLEOTIDE SEQUENCE [LARGE SCALE GENOMIC DNA]</scope>
    <source>
        <strain evidence="2">DSM 15362 / KCTC 12365 / LMG 23005 / KMM 3901</strain>
    </source>
</reference>
<name>T2KKN6_FORAG</name>
<dbReference type="eggNOG" id="ENOG5033DPA">
    <property type="taxonomic scope" value="Bacteria"/>
</dbReference>
<sequence>MSVFGLVLLLLLLPCKVRNFVQAELGVPQTKVLNKSQSTISQSNCQTFEFSETIQSTTKPSVQQPDVLISEAFHFDLTSYLFKHAFKLQTSRNQEVSDVPLYILYQNLKVYS</sequence>
<dbReference type="EMBL" id="HG315671">
    <property type="protein sequence ID" value="CDF79300.1"/>
    <property type="molecule type" value="Genomic_DNA"/>
</dbReference>
<evidence type="ECO:0000313" key="2">
    <source>
        <dbReference type="Proteomes" id="UP000016160"/>
    </source>
</evidence>
<organism evidence="1 2">
    <name type="scientific">Formosa agariphila (strain DSM 15362 / KCTC 12365 / LMG 23005 / KMM 3901 / M-2Alg 35-1)</name>
    <dbReference type="NCBI Taxonomy" id="1347342"/>
    <lineage>
        <taxon>Bacteria</taxon>
        <taxon>Pseudomonadati</taxon>
        <taxon>Bacteroidota</taxon>
        <taxon>Flavobacteriia</taxon>
        <taxon>Flavobacteriales</taxon>
        <taxon>Flavobacteriaceae</taxon>
        <taxon>Formosa</taxon>
    </lineage>
</organism>
<gene>
    <name evidence="1" type="ORF">BN863_15880</name>
</gene>
<dbReference type="AlphaFoldDB" id="T2KKN6"/>